<dbReference type="InterPro" id="IPR013655">
    <property type="entry name" value="PAS_fold_3"/>
</dbReference>
<keyword evidence="3" id="KW-1185">Reference proteome</keyword>
<dbReference type="RefSeq" id="WP_188517029.1">
    <property type="nucleotide sequence ID" value="NZ_BMES01000001.1"/>
</dbReference>
<sequence length="109" mass="12143">MSDYDRGKSTADENSLRVMGYTLDEIAGKHHGIFAEPVYRDSNESMQVWAKLNRGEFDTGQYRRIATGGRGVWLQASYNAVIDSSCKPIKVVKLASGITAQVATRTDRR</sequence>
<gene>
    <name evidence="2" type="ORF">GCM10007036_15040</name>
</gene>
<evidence type="ECO:0000313" key="2">
    <source>
        <dbReference type="EMBL" id="GGH15207.1"/>
    </source>
</evidence>
<dbReference type="Proteomes" id="UP000603912">
    <property type="component" value="Unassembled WGS sequence"/>
</dbReference>
<dbReference type="Pfam" id="PF08447">
    <property type="entry name" value="PAS_3"/>
    <property type="match status" value="1"/>
</dbReference>
<protein>
    <recommendedName>
        <fullName evidence="1">PAS fold-3 domain-containing protein</fullName>
    </recommendedName>
</protein>
<accession>A0A917MHI9</accession>
<dbReference type="Gene3D" id="3.30.450.20">
    <property type="entry name" value="PAS domain"/>
    <property type="match status" value="1"/>
</dbReference>
<reference evidence="2" key="2">
    <citation type="submission" date="2020-09" db="EMBL/GenBank/DDBJ databases">
        <authorList>
            <person name="Sun Q."/>
            <person name="Zhou Y."/>
        </authorList>
    </citation>
    <scope>NUCLEOTIDE SEQUENCE</scope>
    <source>
        <strain evidence="2">CGMCC 1.12214</strain>
    </source>
</reference>
<evidence type="ECO:0000313" key="3">
    <source>
        <dbReference type="Proteomes" id="UP000603912"/>
    </source>
</evidence>
<dbReference type="CDD" id="cd00130">
    <property type="entry name" value="PAS"/>
    <property type="match status" value="1"/>
</dbReference>
<reference evidence="2" key="1">
    <citation type="journal article" date="2014" name="Int. J. Syst. Evol. Microbiol.">
        <title>Complete genome sequence of Corynebacterium casei LMG S-19264T (=DSM 44701T), isolated from a smear-ripened cheese.</title>
        <authorList>
            <consortium name="US DOE Joint Genome Institute (JGI-PGF)"/>
            <person name="Walter F."/>
            <person name="Albersmeier A."/>
            <person name="Kalinowski J."/>
            <person name="Ruckert C."/>
        </authorList>
    </citation>
    <scope>NUCLEOTIDE SEQUENCE</scope>
    <source>
        <strain evidence="2">CGMCC 1.12214</strain>
    </source>
</reference>
<dbReference type="SUPFAM" id="SSF55785">
    <property type="entry name" value="PYP-like sensor domain (PAS domain)"/>
    <property type="match status" value="1"/>
</dbReference>
<organism evidence="2 3">
    <name type="scientific">Alsobacter metallidurans</name>
    <dbReference type="NCBI Taxonomy" id="340221"/>
    <lineage>
        <taxon>Bacteria</taxon>
        <taxon>Pseudomonadati</taxon>
        <taxon>Pseudomonadota</taxon>
        <taxon>Alphaproteobacteria</taxon>
        <taxon>Hyphomicrobiales</taxon>
        <taxon>Alsobacteraceae</taxon>
        <taxon>Alsobacter</taxon>
    </lineage>
</organism>
<comment type="caution">
    <text evidence="2">The sequence shown here is derived from an EMBL/GenBank/DDBJ whole genome shotgun (WGS) entry which is preliminary data.</text>
</comment>
<dbReference type="InterPro" id="IPR000014">
    <property type="entry name" value="PAS"/>
</dbReference>
<evidence type="ECO:0000259" key="1">
    <source>
        <dbReference type="Pfam" id="PF08447"/>
    </source>
</evidence>
<feature type="domain" description="PAS fold-3" evidence="1">
    <location>
        <begin position="10"/>
        <end position="93"/>
    </location>
</feature>
<dbReference type="AlphaFoldDB" id="A0A917MHI9"/>
<dbReference type="EMBL" id="BMES01000001">
    <property type="protein sequence ID" value="GGH15207.1"/>
    <property type="molecule type" value="Genomic_DNA"/>
</dbReference>
<name>A0A917MHI9_9HYPH</name>
<dbReference type="InterPro" id="IPR035965">
    <property type="entry name" value="PAS-like_dom_sf"/>
</dbReference>
<proteinExistence type="predicted"/>